<organism evidence="6 7">
    <name type="scientific">Methanosalsum natronophilum</name>
    <dbReference type="NCBI Taxonomy" id="768733"/>
    <lineage>
        <taxon>Archaea</taxon>
        <taxon>Methanobacteriati</taxon>
        <taxon>Methanobacteriota</taxon>
        <taxon>Stenosarchaea group</taxon>
        <taxon>Methanomicrobia</taxon>
        <taxon>Methanosarcinales</taxon>
        <taxon>Methanosarcinaceae</taxon>
        <taxon>Methanosalsum</taxon>
    </lineage>
</organism>
<dbReference type="InterPro" id="IPR006638">
    <property type="entry name" value="Elp3/MiaA/NifB-like_rSAM"/>
</dbReference>
<reference evidence="6 7" key="1">
    <citation type="submission" date="2018-08" db="EMBL/GenBank/DDBJ databases">
        <title>The metabolism and importance of syntrophic acetate oxidation coupled to methane or sulfide production in haloalkaline environments.</title>
        <authorList>
            <person name="Timmers P.H.A."/>
            <person name="Vavourakis C.D."/>
            <person name="Sorokin D.Y."/>
            <person name="Sinninghe Damste J.S."/>
            <person name="Muyzer G."/>
            <person name="Stams A.J.M."/>
            <person name="Plugge C.M."/>
        </authorList>
    </citation>
    <scope>NUCLEOTIDE SEQUENCE [LARGE SCALE GENOMIC DNA]</scope>
    <source>
        <strain evidence="6">MSAO_Arc3</strain>
    </source>
</reference>
<dbReference type="InterPro" id="IPR007197">
    <property type="entry name" value="rSAM"/>
</dbReference>
<protein>
    <submittedName>
        <fullName evidence="6">Radical SAM protein</fullName>
    </submittedName>
</protein>
<dbReference type="Pfam" id="PF04055">
    <property type="entry name" value="Radical_SAM"/>
    <property type="match status" value="1"/>
</dbReference>
<dbReference type="AlphaFoldDB" id="A0A3R8CCS5"/>
<dbReference type="GO" id="GO:0006783">
    <property type="term" value="P:heme biosynthetic process"/>
    <property type="evidence" value="ECO:0007669"/>
    <property type="project" value="TreeGrafter"/>
</dbReference>
<dbReference type="SMART" id="SM00729">
    <property type="entry name" value="Elp3"/>
    <property type="match status" value="1"/>
</dbReference>
<dbReference type="InterPro" id="IPR058240">
    <property type="entry name" value="rSAM_sf"/>
</dbReference>
<comment type="caution">
    <text evidence="6">The sequence shown here is derived from an EMBL/GenBank/DDBJ whole genome shotgun (WGS) entry which is preliminary data.</text>
</comment>
<dbReference type="InterPro" id="IPR013785">
    <property type="entry name" value="Aldolase_TIM"/>
</dbReference>
<dbReference type="CDD" id="cd01335">
    <property type="entry name" value="Radical_SAM"/>
    <property type="match status" value="1"/>
</dbReference>
<keyword evidence="2" id="KW-0479">Metal-binding</keyword>
<sequence length="393" mass="44155">MRVYDSTLLKVNANTENERVVLEAEGTLGALARPVIRRINKMFEDEKPVLSEDDKIIFSTWVPPIPSDAFNRVIAAQMAPLRNRKVPDQLSIGITMNCPNKCIHCGAADIVADPELSLNEINDTVNEAIEMGSYLISFDGGETMLRRDLVDMVANVNSSKAIATCFTSGYGLTEQRAKELKEAGLYAMRVSMDSPFEEEHDRVRGRKGSYKEAIEGIKNSKNAGIFTDMFIVVSPENIDNLPDFYELASELGMDEMSLYEIVAVGRWLEHEDEVISEQDVDRLASFQKKMNARKEGPRVTAFPYFMGPDQFGCFAGRRWIHVTSAGDVLPCAYTPLSFGNIREEGLKAAWKKMTSHSAYKCSAESCMMRDTSFRQEYIHTIPSSSTLPYRMDR</sequence>
<dbReference type="GO" id="GO:0046872">
    <property type="term" value="F:metal ion binding"/>
    <property type="evidence" value="ECO:0007669"/>
    <property type="project" value="UniProtKB-KW"/>
</dbReference>
<dbReference type="SUPFAM" id="SSF102114">
    <property type="entry name" value="Radical SAM enzymes"/>
    <property type="match status" value="1"/>
</dbReference>
<dbReference type="RefSeq" id="WP_259133507.1">
    <property type="nucleotide sequence ID" value="NZ_JANUCS010000002.1"/>
</dbReference>
<dbReference type="PANTHER" id="PTHR11228:SF7">
    <property type="entry name" value="PQQA PEPTIDE CYCLASE"/>
    <property type="match status" value="1"/>
</dbReference>
<evidence type="ECO:0000256" key="1">
    <source>
        <dbReference type="ARBA" id="ARBA00022691"/>
    </source>
</evidence>
<dbReference type="PANTHER" id="PTHR11228">
    <property type="entry name" value="RADICAL SAM DOMAIN PROTEIN"/>
    <property type="match status" value="1"/>
</dbReference>
<dbReference type="CDD" id="cd21128">
    <property type="entry name" value="SPASM_rSAM"/>
    <property type="match status" value="1"/>
</dbReference>
<name>A0A3R8CCS5_9EURY</name>
<proteinExistence type="predicted"/>
<evidence type="ECO:0000313" key="7">
    <source>
        <dbReference type="Proteomes" id="UP000284763"/>
    </source>
</evidence>
<evidence type="ECO:0000256" key="3">
    <source>
        <dbReference type="ARBA" id="ARBA00023004"/>
    </source>
</evidence>
<evidence type="ECO:0000256" key="2">
    <source>
        <dbReference type="ARBA" id="ARBA00022723"/>
    </source>
</evidence>
<keyword evidence="3" id="KW-0408">Iron</keyword>
<dbReference type="InterPro" id="IPR050377">
    <property type="entry name" value="Radical_SAM_PqqE_MftC-like"/>
</dbReference>
<dbReference type="PROSITE" id="PS51918">
    <property type="entry name" value="RADICAL_SAM"/>
    <property type="match status" value="1"/>
</dbReference>
<dbReference type="Proteomes" id="UP000284763">
    <property type="component" value="Unassembled WGS sequence"/>
</dbReference>
<dbReference type="EMBL" id="QZAB01000296">
    <property type="protein sequence ID" value="RQD85477.1"/>
    <property type="molecule type" value="Genomic_DNA"/>
</dbReference>
<dbReference type="GO" id="GO:0003824">
    <property type="term" value="F:catalytic activity"/>
    <property type="evidence" value="ECO:0007669"/>
    <property type="project" value="InterPro"/>
</dbReference>
<dbReference type="InterPro" id="IPR023885">
    <property type="entry name" value="4Fe4S-binding_SPASM_dom"/>
</dbReference>
<keyword evidence="4" id="KW-0411">Iron-sulfur</keyword>
<dbReference type="SFLD" id="SFLDG01386">
    <property type="entry name" value="main_SPASM_domain-containing"/>
    <property type="match status" value="1"/>
</dbReference>
<evidence type="ECO:0000256" key="4">
    <source>
        <dbReference type="ARBA" id="ARBA00023014"/>
    </source>
</evidence>
<dbReference type="Gene3D" id="3.20.20.70">
    <property type="entry name" value="Aldolase class I"/>
    <property type="match status" value="1"/>
</dbReference>
<dbReference type="GO" id="GO:0051536">
    <property type="term" value="F:iron-sulfur cluster binding"/>
    <property type="evidence" value="ECO:0007669"/>
    <property type="project" value="UniProtKB-KW"/>
</dbReference>
<feature type="domain" description="Radical SAM core" evidence="5">
    <location>
        <begin position="82"/>
        <end position="293"/>
    </location>
</feature>
<dbReference type="SFLD" id="SFLDG01067">
    <property type="entry name" value="SPASM/twitch_domain_containing"/>
    <property type="match status" value="1"/>
</dbReference>
<evidence type="ECO:0000313" key="6">
    <source>
        <dbReference type="EMBL" id="RQD85477.1"/>
    </source>
</evidence>
<evidence type="ECO:0000259" key="5">
    <source>
        <dbReference type="PROSITE" id="PS51918"/>
    </source>
</evidence>
<accession>A0A3R8CCS5</accession>
<dbReference type="Pfam" id="PF13186">
    <property type="entry name" value="SPASM"/>
    <property type="match status" value="1"/>
</dbReference>
<dbReference type="FunFam" id="3.20.20.70:FF:000352">
    <property type="entry name" value="Metallo cofactor biosynthesis protein"/>
    <property type="match status" value="1"/>
</dbReference>
<gene>
    <name evidence="6" type="ORF">D5R95_04570</name>
</gene>
<keyword evidence="1" id="KW-0949">S-adenosyl-L-methionine</keyword>
<dbReference type="SFLD" id="SFLDS00029">
    <property type="entry name" value="Radical_SAM"/>
    <property type="match status" value="1"/>
</dbReference>